<name>A0ABV7B8L6_9GAMM</name>
<dbReference type="RefSeq" id="WP_379758973.1">
    <property type="nucleotide sequence ID" value="NZ_JBHRSQ010000014.1"/>
</dbReference>
<organism evidence="3 4">
    <name type="scientific">Halomonas tibetensis</name>
    <dbReference type="NCBI Taxonomy" id="2259590"/>
    <lineage>
        <taxon>Bacteria</taxon>
        <taxon>Pseudomonadati</taxon>
        <taxon>Pseudomonadota</taxon>
        <taxon>Gammaproteobacteria</taxon>
        <taxon>Oceanospirillales</taxon>
        <taxon>Halomonadaceae</taxon>
        <taxon>Halomonas</taxon>
    </lineage>
</organism>
<dbReference type="Gene3D" id="3.60.21.10">
    <property type="match status" value="1"/>
</dbReference>
<accession>A0ABV7B8L6</accession>
<comment type="caution">
    <text evidence="3">The sequence shown here is derived from an EMBL/GenBank/DDBJ whole genome shotgun (WGS) entry which is preliminary data.</text>
</comment>
<dbReference type="Gene3D" id="1.10.3130.20">
    <property type="entry name" value="Phycobilisome linker domain"/>
    <property type="match status" value="1"/>
</dbReference>
<evidence type="ECO:0000313" key="3">
    <source>
        <dbReference type="EMBL" id="MFC2992530.1"/>
    </source>
</evidence>
<sequence>MSNYRLQLLHAADMEGGGGDLLNAPNFTAIVDYLEDQEANSLFLSSGDLVLPGPYLAAAGDGSLQPAIQAAAEAIYGLPAGSLSGISAASGRVETLLMDLLDVEAVTLGNHEFDQGTGLIADMIAPVTGEGGTLGDLEWMGSQFPYLSANLDFSGDGNLAELATTEVLNRDAFRASPQEIVDGAAPPKLASAMVTERGGEQIGIIGLTTQILESISSPGATQVLAGGSNDMQALAELIQPIIDQLEAQGVNKIVLASHLQQIQFEEELATLLDGVDIIMAGGSNSLLADSEDIDRGLFPAAPAPYSSYPILTKDAAGDDVAIINTDGGWRYVGQLVIEFDEQGRLIADSLDPATSGVYAATDAQVEALWGSLESAFAEGTKAAIADDLVNAVADFVADQDGNILGLTDTYLVGERGAVRTEETNLGNLTADANLWYARQIDDEVMVSFKNGGGIREPIGRVVVEGDDSEPRFEAPAADPAIGKPEGGVSQLDAASSLRFNNDLAILSVTREKLVELLEHAVAASAPGVTAGQFAQVGGIQFSFDWSQPAGERIQNAVIVGDNGESLDVLVTDGRLVGNADKIVKVVTLGFLANGGDSYPLGEDGYLERVDLVEAFEDDGLFTFADAGTEQDAFAEFLGTFHAETPFSQDETPASEDLRIQNLAERDDAVLDGDVNALLRLYDAAFDRDADGAGLGYWLDQQETLNTEQIAVSFVGSKEFSQLHGAIENDAFVDLMYQNVLERAADAAGRDYWIEQLAQGDSMGAVMVGFTESQESLMLFG</sequence>
<dbReference type="InterPro" id="IPR008334">
    <property type="entry name" value="5'-Nucleotdase_C"/>
</dbReference>
<dbReference type="InterPro" id="IPR025282">
    <property type="entry name" value="DUF4214"/>
</dbReference>
<dbReference type="EMBL" id="JBHRSQ010000014">
    <property type="protein sequence ID" value="MFC2992530.1"/>
    <property type="molecule type" value="Genomic_DNA"/>
</dbReference>
<proteinExistence type="predicted"/>
<feature type="domain" description="5'-Nucleotidase C-terminal" evidence="1">
    <location>
        <begin position="415"/>
        <end position="599"/>
    </location>
</feature>
<evidence type="ECO:0000259" key="2">
    <source>
        <dbReference type="Pfam" id="PF13946"/>
    </source>
</evidence>
<dbReference type="PANTHER" id="PTHR11575">
    <property type="entry name" value="5'-NUCLEOTIDASE-RELATED"/>
    <property type="match status" value="1"/>
</dbReference>
<dbReference type="InterPro" id="IPR036907">
    <property type="entry name" value="5'-Nucleotdase_C_sf"/>
</dbReference>
<dbReference type="InterPro" id="IPR006179">
    <property type="entry name" value="5_nucleotidase/apyrase"/>
</dbReference>
<dbReference type="SUPFAM" id="SSF55816">
    <property type="entry name" value="5'-nucleotidase (syn. UDP-sugar hydrolase), C-terminal domain"/>
    <property type="match status" value="1"/>
</dbReference>
<gene>
    <name evidence="3" type="ORF">ACFODV_10850</name>
</gene>
<dbReference type="Pfam" id="PF13946">
    <property type="entry name" value="DUF4214"/>
    <property type="match status" value="1"/>
</dbReference>
<evidence type="ECO:0000313" key="4">
    <source>
        <dbReference type="Proteomes" id="UP001595386"/>
    </source>
</evidence>
<reference evidence="4" key="1">
    <citation type="journal article" date="2019" name="Int. J. Syst. Evol. Microbiol.">
        <title>The Global Catalogue of Microorganisms (GCM) 10K type strain sequencing project: providing services to taxonomists for standard genome sequencing and annotation.</title>
        <authorList>
            <consortium name="The Broad Institute Genomics Platform"/>
            <consortium name="The Broad Institute Genome Sequencing Center for Infectious Disease"/>
            <person name="Wu L."/>
            <person name="Ma J."/>
        </authorList>
    </citation>
    <scope>NUCLEOTIDE SEQUENCE [LARGE SCALE GENOMIC DNA]</scope>
    <source>
        <strain evidence="4">KCTC 52660</strain>
    </source>
</reference>
<keyword evidence="4" id="KW-1185">Reference proteome</keyword>
<dbReference type="Gene3D" id="3.90.780.10">
    <property type="entry name" value="5'-Nucleotidase, C-terminal domain"/>
    <property type="match status" value="1"/>
</dbReference>
<dbReference type="InterPro" id="IPR029052">
    <property type="entry name" value="Metallo-depent_PP-like"/>
</dbReference>
<protein>
    <submittedName>
        <fullName evidence="3">DUF4214 domain-containing protein</fullName>
    </submittedName>
</protein>
<dbReference type="InterPro" id="IPR038255">
    <property type="entry name" value="PBS_linker_sf"/>
</dbReference>
<dbReference type="PANTHER" id="PTHR11575:SF24">
    <property type="entry name" value="5'-NUCLEOTIDASE"/>
    <property type="match status" value="1"/>
</dbReference>
<feature type="domain" description="DUF4214" evidence="2">
    <location>
        <begin position="710"/>
        <end position="778"/>
    </location>
</feature>
<dbReference type="SUPFAM" id="SSF56300">
    <property type="entry name" value="Metallo-dependent phosphatases"/>
    <property type="match status" value="1"/>
</dbReference>
<evidence type="ECO:0000259" key="1">
    <source>
        <dbReference type="Pfam" id="PF02872"/>
    </source>
</evidence>
<dbReference type="Proteomes" id="UP001595386">
    <property type="component" value="Unassembled WGS sequence"/>
</dbReference>
<dbReference type="Pfam" id="PF02872">
    <property type="entry name" value="5_nucleotid_C"/>
    <property type="match status" value="1"/>
</dbReference>